<keyword evidence="2 6" id="KW-0805">Transcription regulation</keyword>
<dbReference type="Gene3D" id="6.10.250.2430">
    <property type="match status" value="1"/>
</dbReference>
<evidence type="ECO:0000256" key="1">
    <source>
        <dbReference type="ARBA" id="ARBA00004123"/>
    </source>
</evidence>
<proteinExistence type="inferred from homology"/>
<dbReference type="EMBL" id="VAHF01000005">
    <property type="protein sequence ID" value="TXG61620.1"/>
    <property type="molecule type" value="Genomic_DNA"/>
</dbReference>
<dbReference type="PANTHER" id="PTHR12632">
    <property type="entry name" value="TRANSCRIPTION FACTOR NF-Y ALPHA-RELATED"/>
    <property type="match status" value="1"/>
</dbReference>
<dbReference type="GO" id="GO:0003700">
    <property type="term" value="F:DNA-binding transcription factor activity"/>
    <property type="evidence" value="ECO:0007669"/>
    <property type="project" value="UniProtKB-UniRule"/>
</dbReference>
<comment type="subcellular location">
    <subcellularLocation>
        <location evidence="1 6">Nucleus</location>
    </subcellularLocation>
</comment>
<sequence length="382" mass="42309">MNARDEESPDRKIIDLEVCRISNTDSQQLVNFMAIRIQDFPKKSFDQSSVRSMSRFSVSCPSWWNPNEQQVPDLLSKNISLKAESQPQLIHDATYLGLQLPDQESSSAQSIGRSHHEVGAVGGTNSQDQCISSESGQDESCGKGAEGQLKPVFLFSNSEIVFNPLSHVDYNNAMAHNPCAYGDPYFGGLFTPYGPQALIQPQIGSQMVGIASARVPLPLEAAEDGPIYVNPKQYHGILRRRQSRAKLESQNKLLKMRKPYLHESRHRHALNRVRGSGGRFLSTKKLQQQDQTHSSSVNGMSDSMHMHKKNGGMVYESHSETVEYAASTTTRSDITSVSNSNVIFRHPEHGFSGISSHMGGAVQNNGRLVHNGMHQYCASVVR</sequence>
<dbReference type="PROSITE" id="PS51152">
    <property type="entry name" value="NFYA_HAP2_2"/>
    <property type="match status" value="1"/>
</dbReference>
<evidence type="ECO:0000256" key="5">
    <source>
        <dbReference type="ARBA" id="ARBA00023242"/>
    </source>
</evidence>
<protein>
    <recommendedName>
        <fullName evidence="6">Nuclear transcription factor Y subunit</fullName>
    </recommendedName>
</protein>
<dbReference type="SMART" id="SM00521">
    <property type="entry name" value="CBF"/>
    <property type="match status" value="1"/>
</dbReference>
<reference evidence="9" key="1">
    <citation type="journal article" date="2019" name="Gigascience">
        <title>De novo genome assembly of the endangered Acer yangbiense, a plant species with extremely small populations endemic to Yunnan Province, China.</title>
        <authorList>
            <person name="Yang J."/>
            <person name="Wariss H.M."/>
            <person name="Tao L."/>
            <person name="Zhang R."/>
            <person name="Yun Q."/>
            <person name="Hollingsworth P."/>
            <person name="Dao Z."/>
            <person name="Luo G."/>
            <person name="Guo H."/>
            <person name="Ma Y."/>
            <person name="Sun W."/>
        </authorList>
    </citation>
    <scope>NUCLEOTIDE SEQUENCE [LARGE SCALE GENOMIC DNA]</scope>
    <source>
        <strain evidence="9">cv. Malutang</strain>
    </source>
</reference>
<accession>A0A5C7HXJ1</accession>
<comment type="caution">
    <text evidence="8">The sequence shown here is derived from an EMBL/GenBank/DDBJ whole genome shotgun (WGS) entry which is preliminary data.</text>
</comment>
<evidence type="ECO:0000256" key="3">
    <source>
        <dbReference type="ARBA" id="ARBA00023125"/>
    </source>
</evidence>
<feature type="compositionally biased region" description="Polar residues" evidence="7">
    <location>
        <begin position="123"/>
        <end position="135"/>
    </location>
</feature>
<dbReference type="Pfam" id="PF02045">
    <property type="entry name" value="CBFB_NFYA"/>
    <property type="match status" value="1"/>
</dbReference>
<keyword evidence="5 6" id="KW-0539">Nucleus</keyword>
<evidence type="ECO:0000256" key="6">
    <source>
        <dbReference type="RuleBase" id="RU367155"/>
    </source>
</evidence>
<keyword evidence="4 6" id="KW-0804">Transcription</keyword>
<keyword evidence="3 6" id="KW-0238">DNA-binding</keyword>
<dbReference type="OrthoDB" id="1097733at2759"/>
<dbReference type="AlphaFoldDB" id="A0A5C7HXJ1"/>
<dbReference type="GO" id="GO:0003677">
    <property type="term" value="F:DNA binding"/>
    <property type="evidence" value="ECO:0007669"/>
    <property type="project" value="UniProtKB-KW"/>
</dbReference>
<keyword evidence="9" id="KW-1185">Reference proteome</keyword>
<gene>
    <name evidence="8" type="ORF">EZV62_012983</name>
</gene>
<dbReference type="GO" id="GO:0005634">
    <property type="term" value="C:nucleus"/>
    <property type="evidence" value="ECO:0007669"/>
    <property type="project" value="UniProtKB-SubCell"/>
</dbReference>
<dbReference type="Proteomes" id="UP000323000">
    <property type="component" value="Chromosome 5"/>
</dbReference>
<organism evidence="8 9">
    <name type="scientific">Acer yangbiense</name>
    <dbReference type="NCBI Taxonomy" id="1000413"/>
    <lineage>
        <taxon>Eukaryota</taxon>
        <taxon>Viridiplantae</taxon>
        <taxon>Streptophyta</taxon>
        <taxon>Embryophyta</taxon>
        <taxon>Tracheophyta</taxon>
        <taxon>Spermatophyta</taxon>
        <taxon>Magnoliopsida</taxon>
        <taxon>eudicotyledons</taxon>
        <taxon>Gunneridae</taxon>
        <taxon>Pentapetalae</taxon>
        <taxon>rosids</taxon>
        <taxon>malvids</taxon>
        <taxon>Sapindales</taxon>
        <taxon>Sapindaceae</taxon>
        <taxon>Hippocastanoideae</taxon>
        <taxon>Acereae</taxon>
        <taxon>Acer</taxon>
    </lineage>
</organism>
<name>A0A5C7HXJ1_9ROSI</name>
<evidence type="ECO:0000256" key="4">
    <source>
        <dbReference type="ARBA" id="ARBA00023163"/>
    </source>
</evidence>
<comment type="function">
    <text evidence="6">Component of the sequence-specific heterotrimeric transcription factor (NF-Y) which specifically recognizes a 5'-CCAAT-3' box motif found in the promoters of its target genes.</text>
</comment>
<comment type="similarity">
    <text evidence="6">Belongs to the NFYA/HAP2 subunit family.</text>
</comment>
<dbReference type="InterPro" id="IPR001289">
    <property type="entry name" value="NFYA"/>
</dbReference>
<feature type="region of interest" description="Disordered" evidence="7">
    <location>
        <begin position="283"/>
        <end position="303"/>
    </location>
</feature>
<evidence type="ECO:0000256" key="7">
    <source>
        <dbReference type="SAM" id="MobiDB-lite"/>
    </source>
</evidence>
<dbReference type="PRINTS" id="PR00616">
    <property type="entry name" value="CCAATSUBUNTB"/>
</dbReference>
<comment type="subunit">
    <text evidence="6">Heterotrimer.</text>
</comment>
<feature type="compositionally biased region" description="Polar residues" evidence="7">
    <location>
        <begin position="284"/>
        <end position="301"/>
    </location>
</feature>
<evidence type="ECO:0000313" key="9">
    <source>
        <dbReference type="Proteomes" id="UP000323000"/>
    </source>
</evidence>
<evidence type="ECO:0000256" key="2">
    <source>
        <dbReference type="ARBA" id="ARBA00023015"/>
    </source>
</evidence>
<evidence type="ECO:0000313" key="8">
    <source>
        <dbReference type="EMBL" id="TXG61620.1"/>
    </source>
</evidence>
<feature type="region of interest" description="Disordered" evidence="7">
    <location>
        <begin position="106"/>
        <end position="143"/>
    </location>
</feature>